<dbReference type="GeneID" id="38113555"/>
<feature type="compositionally biased region" description="Basic residues" evidence="1">
    <location>
        <begin position="130"/>
        <end position="139"/>
    </location>
</feature>
<comment type="caution">
    <text evidence="2">The sequence shown here is derived from an EMBL/GenBank/DDBJ whole genome shotgun (WGS) entry which is preliminary data.</text>
</comment>
<dbReference type="RefSeq" id="XP_026606067.1">
    <property type="nucleotide sequence ID" value="XM_026745201.1"/>
</dbReference>
<feature type="compositionally biased region" description="Basic and acidic residues" evidence="1">
    <location>
        <begin position="140"/>
        <end position="149"/>
    </location>
</feature>
<proteinExistence type="predicted"/>
<keyword evidence="3" id="KW-1185">Reference proteome</keyword>
<dbReference type="OrthoDB" id="4498621at2759"/>
<feature type="compositionally biased region" description="Low complexity" evidence="1">
    <location>
        <begin position="107"/>
        <end position="117"/>
    </location>
</feature>
<feature type="compositionally biased region" description="Basic and acidic residues" evidence="1">
    <location>
        <begin position="93"/>
        <end position="105"/>
    </location>
</feature>
<feature type="compositionally biased region" description="Polar residues" evidence="1">
    <location>
        <begin position="41"/>
        <end position="62"/>
    </location>
</feature>
<evidence type="ECO:0000313" key="2">
    <source>
        <dbReference type="EMBL" id="RDW86543.1"/>
    </source>
</evidence>
<evidence type="ECO:0000256" key="1">
    <source>
        <dbReference type="SAM" id="MobiDB-lite"/>
    </source>
</evidence>
<dbReference type="STRING" id="1810919.A0A3D8SJR0"/>
<feature type="compositionally biased region" description="Basic and acidic residues" evidence="1">
    <location>
        <begin position="65"/>
        <end position="84"/>
    </location>
</feature>
<organism evidence="2 3">
    <name type="scientific">Aspergillus mulundensis</name>
    <dbReference type="NCBI Taxonomy" id="1810919"/>
    <lineage>
        <taxon>Eukaryota</taxon>
        <taxon>Fungi</taxon>
        <taxon>Dikarya</taxon>
        <taxon>Ascomycota</taxon>
        <taxon>Pezizomycotina</taxon>
        <taxon>Eurotiomycetes</taxon>
        <taxon>Eurotiomycetidae</taxon>
        <taxon>Eurotiales</taxon>
        <taxon>Aspergillaceae</taxon>
        <taxon>Aspergillus</taxon>
        <taxon>Aspergillus subgen. Nidulantes</taxon>
    </lineage>
</organism>
<protein>
    <submittedName>
        <fullName evidence="2">Uncharacterized protein</fullName>
    </submittedName>
</protein>
<sequence length="165" mass="17616">MASAPSITALVSDPVNKQSFNDAPHQNGDIHPSKPAEDSTLIKSTDANSSETRATANGNLNEILSGHKADEPNVGEKRELEKLTTTKPGVEGVPERDSKKQKINEDAFAANAASAPAQPEKVEPSQTAPQKKKGGRPRKTKDTVKKDIPTDGIGSRTRSRTKIIV</sequence>
<dbReference type="EMBL" id="PVWQ01000003">
    <property type="protein sequence ID" value="RDW86543.1"/>
    <property type="molecule type" value="Genomic_DNA"/>
</dbReference>
<evidence type="ECO:0000313" key="3">
    <source>
        <dbReference type="Proteomes" id="UP000256690"/>
    </source>
</evidence>
<name>A0A3D8SJR0_9EURO</name>
<gene>
    <name evidence="2" type="ORF">DSM5745_03185</name>
</gene>
<dbReference type="AlphaFoldDB" id="A0A3D8SJR0"/>
<accession>A0A3D8SJR0</accession>
<feature type="region of interest" description="Disordered" evidence="1">
    <location>
        <begin position="1"/>
        <end position="165"/>
    </location>
</feature>
<reference evidence="2 3" key="1">
    <citation type="journal article" date="2018" name="IMA Fungus">
        <title>IMA Genome-F 9: Draft genome sequence of Annulohypoxylon stygium, Aspergillus mulundensis, Berkeleyomyces basicola (syn. Thielaviopsis basicola), Ceratocystis smalleyi, two Cercospora beticola strains, Coleophoma cylindrospora, Fusarium fracticaudum, Phialophora cf. hyalina, and Morchella septimelata.</title>
        <authorList>
            <person name="Wingfield B.D."/>
            <person name="Bills G.F."/>
            <person name="Dong Y."/>
            <person name="Huang W."/>
            <person name="Nel W.J."/>
            <person name="Swalarsk-Parry B.S."/>
            <person name="Vaghefi N."/>
            <person name="Wilken P.M."/>
            <person name="An Z."/>
            <person name="de Beer Z.W."/>
            <person name="De Vos L."/>
            <person name="Chen L."/>
            <person name="Duong T.A."/>
            <person name="Gao Y."/>
            <person name="Hammerbacher A."/>
            <person name="Kikkert J.R."/>
            <person name="Li Y."/>
            <person name="Li H."/>
            <person name="Li K."/>
            <person name="Li Q."/>
            <person name="Liu X."/>
            <person name="Ma X."/>
            <person name="Naidoo K."/>
            <person name="Pethybridge S.J."/>
            <person name="Sun J."/>
            <person name="Steenkamp E.T."/>
            <person name="van der Nest M.A."/>
            <person name="van Wyk S."/>
            <person name="Wingfield M.J."/>
            <person name="Xiong C."/>
            <person name="Yue Q."/>
            <person name="Zhang X."/>
        </authorList>
    </citation>
    <scope>NUCLEOTIDE SEQUENCE [LARGE SCALE GENOMIC DNA]</scope>
    <source>
        <strain evidence="2 3">DSM 5745</strain>
    </source>
</reference>
<dbReference type="Proteomes" id="UP000256690">
    <property type="component" value="Unassembled WGS sequence"/>
</dbReference>